<dbReference type="GeneID" id="54366007"/>
<dbReference type="InterPro" id="IPR036047">
    <property type="entry name" value="F-box-like_dom_sf"/>
</dbReference>
<evidence type="ECO:0008006" key="3">
    <source>
        <dbReference type="Google" id="ProtNLM"/>
    </source>
</evidence>
<dbReference type="RefSeq" id="XP_033462941.1">
    <property type="nucleotide sequence ID" value="XM_033608207.1"/>
</dbReference>
<name>A0A6J3MD01_9PEZI</name>
<organism evidence="2">
    <name type="scientific">Dissoconium aciculare CBS 342.82</name>
    <dbReference type="NCBI Taxonomy" id="1314786"/>
    <lineage>
        <taxon>Eukaryota</taxon>
        <taxon>Fungi</taxon>
        <taxon>Dikarya</taxon>
        <taxon>Ascomycota</taxon>
        <taxon>Pezizomycotina</taxon>
        <taxon>Dothideomycetes</taxon>
        <taxon>Dothideomycetidae</taxon>
        <taxon>Mycosphaerellales</taxon>
        <taxon>Dissoconiaceae</taxon>
        <taxon>Dissoconium</taxon>
    </lineage>
</organism>
<dbReference type="SUPFAM" id="SSF81383">
    <property type="entry name" value="F-box domain"/>
    <property type="match status" value="1"/>
</dbReference>
<evidence type="ECO:0000313" key="1">
    <source>
        <dbReference type="Proteomes" id="UP000504637"/>
    </source>
</evidence>
<evidence type="ECO:0000313" key="2">
    <source>
        <dbReference type="RefSeq" id="XP_033462941.1"/>
    </source>
</evidence>
<reference evidence="2" key="1">
    <citation type="submission" date="2020-01" db="EMBL/GenBank/DDBJ databases">
        <authorList>
            <consortium name="DOE Joint Genome Institute"/>
            <person name="Haridas S."/>
            <person name="Albert R."/>
            <person name="Binder M."/>
            <person name="Bloem J."/>
            <person name="Labutti K."/>
            <person name="Salamov A."/>
            <person name="Andreopoulos B."/>
            <person name="Baker S.E."/>
            <person name="Barry K."/>
            <person name="Bills G."/>
            <person name="Bluhm B.H."/>
            <person name="Cannon C."/>
            <person name="Castanera R."/>
            <person name="Culley D.E."/>
            <person name="Daum C."/>
            <person name="Ezra D."/>
            <person name="Gonzalez J.B."/>
            <person name="Henrissat B."/>
            <person name="Kuo A."/>
            <person name="Liang C."/>
            <person name="Lipzen A."/>
            <person name="Lutzoni F."/>
            <person name="Magnuson J."/>
            <person name="Mondo S."/>
            <person name="Nolan M."/>
            <person name="Ohm R."/>
            <person name="Pangilinan J."/>
            <person name="Park H.-J."/>
            <person name="Ramirez L."/>
            <person name="Alfaro M."/>
            <person name="Sun H."/>
            <person name="Tritt A."/>
            <person name="Yoshinaga Y."/>
            <person name="Zwiers L.-H."/>
            <person name="Turgeon B.G."/>
            <person name="Goodwin S.B."/>
            <person name="Spatafora J.W."/>
            <person name="Crous P.W."/>
            <person name="Grigoriev I.V."/>
        </authorList>
    </citation>
    <scope>NUCLEOTIDE SEQUENCE</scope>
    <source>
        <strain evidence="2">CBS 342.82</strain>
    </source>
</reference>
<dbReference type="OrthoDB" id="3438345at2759"/>
<protein>
    <recommendedName>
        <fullName evidence="3">F-box domain-containing protein</fullName>
    </recommendedName>
</protein>
<keyword evidence="1" id="KW-1185">Reference proteome</keyword>
<gene>
    <name evidence="2" type="ORF">K489DRAFT_419207</name>
</gene>
<sequence length="448" mass="51944">MDRTTLDGIPNELFDCVLQYLKFDSIGNLRLANRAFNARATQKKFRSCFQNVHLYIEQSKLESFAAVAKGPMGRLVENLVIVGLAHDLEHLSRIIQRGEEYVPHAKHYRLPGEMRKCTPKELDVYEYALRALQRQKVEQEMFFDDPEAVEVLRQVFMTLAAHDQYKLHSLSMEFGVFQKPAAMKIPWHDLREIDERLMLATASKTCSVICAAISSTSMSFDSLTVFHMTPRYYELPCNELSRFEWEISGYAPMISTLKSLSLFISDPISAEQTDTNDILWAKLSKETNFSKLSLGRYHNHIIRTDQEVTAEGWVPHDVSIFSRQQQIERAMRARFPRLRAFKLVLFHIRVDDLEYFLSAHSLISTDAFDLVNATLETLCDINGQVRFVENPERKYTRVSCNRLGRGTPLDDRKIVHCWNDDTMKKIQHDYYIYPEADWDDGSDTSDQN</sequence>
<dbReference type="Proteomes" id="UP000504637">
    <property type="component" value="Unplaced"/>
</dbReference>
<reference evidence="2" key="2">
    <citation type="submission" date="2020-04" db="EMBL/GenBank/DDBJ databases">
        <authorList>
            <consortium name="NCBI Genome Project"/>
        </authorList>
    </citation>
    <scope>NUCLEOTIDE SEQUENCE</scope>
    <source>
        <strain evidence="2">CBS 342.82</strain>
    </source>
</reference>
<accession>A0A6J3MD01</accession>
<dbReference type="AlphaFoldDB" id="A0A6J3MD01"/>
<proteinExistence type="predicted"/>
<reference evidence="2" key="3">
    <citation type="submission" date="2025-08" db="UniProtKB">
        <authorList>
            <consortium name="RefSeq"/>
        </authorList>
    </citation>
    <scope>IDENTIFICATION</scope>
    <source>
        <strain evidence="2">CBS 342.82</strain>
    </source>
</reference>